<evidence type="ECO:0000313" key="2">
    <source>
        <dbReference type="Proteomes" id="UP000245626"/>
    </source>
</evidence>
<evidence type="ECO:0000313" key="1">
    <source>
        <dbReference type="EMBL" id="PWN54285.1"/>
    </source>
</evidence>
<reference evidence="1 2" key="1">
    <citation type="journal article" date="2018" name="Mol. Biol. Evol.">
        <title>Broad Genomic Sampling Reveals a Smut Pathogenic Ancestry of the Fungal Clade Ustilaginomycotina.</title>
        <authorList>
            <person name="Kijpornyongpan T."/>
            <person name="Mondo S.J."/>
            <person name="Barry K."/>
            <person name="Sandor L."/>
            <person name="Lee J."/>
            <person name="Lipzen A."/>
            <person name="Pangilinan J."/>
            <person name="LaButti K."/>
            <person name="Hainaut M."/>
            <person name="Henrissat B."/>
            <person name="Grigoriev I.V."/>
            <person name="Spatafora J.W."/>
            <person name="Aime M.C."/>
        </authorList>
    </citation>
    <scope>NUCLEOTIDE SEQUENCE [LARGE SCALE GENOMIC DNA]</scope>
    <source>
        <strain evidence="1 2">SA 807</strain>
    </source>
</reference>
<name>A0ACD0P8B7_9BASI</name>
<accession>A0ACD0P8B7</accession>
<dbReference type="EMBL" id="KZ819689">
    <property type="protein sequence ID" value="PWN54285.1"/>
    <property type="molecule type" value="Genomic_DNA"/>
</dbReference>
<organism evidence="1 2">
    <name type="scientific">Violaceomyces palustris</name>
    <dbReference type="NCBI Taxonomy" id="1673888"/>
    <lineage>
        <taxon>Eukaryota</taxon>
        <taxon>Fungi</taxon>
        <taxon>Dikarya</taxon>
        <taxon>Basidiomycota</taxon>
        <taxon>Ustilaginomycotina</taxon>
        <taxon>Ustilaginomycetes</taxon>
        <taxon>Violaceomycetales</taxon>
        <taxon>Violaceomycetaceae</taxon>
        <taxon>Violaceomyces</taxon>
    </lineage>
</organism>
<proteinExistence type="predicted"/>
<protein>
    <submittedName>
        <fullName evidence="1">Uncharacterized protein</fullName>
    </submittedName>
</protein>
<sequence>MTWNQKETRILIELATVFVAGFDGSVVLGGVLSKRVGTGKSRPLLRGLSLSVGLSRGER</sequence>
<gene>
    <name evidence="1" type="ORF">IE53DRAFT_383135</name>
</gene>
<keyword evidence="2" id="KW-1185">Reference proteome</keyword>
<dbReference type="Proteomes" id="UP000245626">
    <property type="component" value="Unassembled WGS sequence"/>
</dbReference>